<protein>
    <submittedName>
        <fullName evidence="1">Uncharacterized protein</fullName>
    </submittedName>
</protein>
<accession>A0A1Q9DZP5</accession>
<proteinExistence type="predicted"/>
<comment type="caution">
    <text evidence="1">The sequence shown here is derived from an EMBL/GenBank/DDBJ whole genome shotgun (WGS) entry which is preliminary data.</text>
</comment>
<evidence type="ECO:0000313" key="1">
    <source>
        <dbReference type="EMBL" id="OLQ00617.1"/>
    </source>
</evidence>
<organism evidence="1 2">
    <name type="scientific">Symbiodinium microadriaticum</name>
    <name type="common">Dinoflagellate</name>
    <name type="synonym">Zooxanthella microadriatica</name>
    <dbReference type="NCBI Taxonomy" id="2951"/>
    <lineage>
        <taxon>Eukaryota</taxon>
        <taxon>Sar</taxon>
        <taxon>Alveolata</taxon>
        <taxon>Dinophyceae</taxon>
        <taxon>Suessiales</taxon>
        <taxon>Symbiodiniaceae</taxon>
        <taxon>Symbiodinium</taxon>
    </lineage>
</organism>
<dbReference type="AlphaFoldDB" id="A0A1Q9DZP5"/>
<sequence>MEPGSSGPSRGPGRSGEQRQRSWLGFFRGVSLLSAVALCCSLGDWRGFVAGPARGPLLSAGPRPQRPQRSRTVMFQMDPSDNAWRIEHDNSAKWDPRNRAKTRSPEEAERVLRLTGRIPRPLRLSDVKRGAPPLRKTIVATAKERRAAAEMCGIYAVSKLQARLLLNRETHPVWGHERVMVYGKMISEFMVPDVYANDPIEMSVPLKFRAAFREDAVNIANRDGIL</sequence>
<dbReference type="EMBL" id="LSRX01000322">
    <property type="protein sequence ID" value="OLQ00617.1"/>
    <property type="molecule type" value="Genomic_DNA"/>
</dbReference>
<name>A0A1Q9DZP5_SYMMI</name>
<dbReference type="Proteomes" id="UP000186817">
    <property type="component" value="Unassembled WGS sequence"/>
</dbReference>
<evidence type="ECO:0000313" key="2">
    <source>
        <dbReference type="Proteomes" id="UP000186817"/>
    </source>
</evidence>
<keyword evidence="2" id="KW-1185">Reference proteome</keyword>
<gene>
    <name evidence="1" type="ORF">AK812_SmicGene16683</name>
</gene>
<reference evidence="1 2" key="1">
    <citation type="submission" date="2016-02" db="EMBL/GenBank/DDBJ databases">
        <title>Genome analysis of coral dinoflagellate symbionts highlights evolutionary adaptations to a symbiotic lifestyle.</title>
        <authorList>
            <person name="Aranda M."/>
            <person name="Li Y."/>
            <person name="Liew Y.J."/>
            <person name="Baumgarten S."/>
            <person name="Simakov O."/>
            <person name="Wilson M."/>
            <person name="Piel J."/>
            <person name="Ashoor H."/>
            <person name="Bougouffa S."/>
            <person name="Bajic V.B."/>
            <person name="Ryu T."/>
            <person name="Ravasi T."/>
            <person name="Bayer T."/>
            <person name="Micklem G."/>
            <person name="Kim H."/>
            <person name="Bhak J."/>
            <person name="Lajeunesse T.C."/>
            <person name="Voolstra C.R."/>
        </authorList>
    </citation>
    <scope>NUCLEOTIDE SEQUENCE [LARGE SCALE GENOMIC DNA]</scope>
    <source>
        <strain evidence="1 2">CCMP2467</strain>
    </source>
</reference>